<evidence type="ECO:0000313" key="3">
    <source>
        <dbReference type="EMBL" id="TPX35903.1"/>
    </source>
</evidence>
<evidence type="ECO:0000256" key="2">
    <source>
        <dbReference type="SAM" id="MobiDB-lite"/>
    </source>
</evidence>
<dbReference type="EMBL" id="QEAO01000006">
    <property type="protein sequence ID" value="TPX35903.1"/>
    <property type="molecule type" value="Genomic_DNA"/>
</dbReference>
<protein>
    <submittedName>
        <fullName evidence="3">Uncharacterized protein</fullName>
    </submittedName>
</protein>
<evidence type="ECO:0000313" key="4">
    <source>
        <dbReference type="Proteomes" id="UP000319731"/>
    </source>
</evidence>
<feature type="compositionally biased region" description="Polar residues" evidence="2">
    <location>
        <begin position="306"/>
        <end position="317"/>
    </location>
</feature>
<organism evidence="3 4">
    <name type="scientific">Synchytrium microbalum</name>
    <dbReference type="NCBI Taxonomy" id="1806994"/>
    <lineage>
        <taxon>Eukaryota</taxon>
        <taxon>Fungi</taxon>
        <taxon>Fungi incertae sedis</taxon>
        <taxon>Chytridiomycota</taxon>
        <taxon>Chytridiomycota incertae sedis</taxon>
        <taxon>Chytridiomycetes</taxon>
        <taxon>Synchytriales</taxon>
        <taxon>Synchytriaceae</taxon>
        <taxon>Synchytrium</taxon>
    </lineage>
</organism>
<dbReference type="Proteomes" id="UP000319731">
    <property type="component" value="Unassembled WGS sequence"/>
</dbReference>
<keyword evidence="4" id="KW-1185">Reference proteome</keyword>
<comment type="caution">
    <text evidence="3">The sequence shown here is derived from an EMBL/GenBank/DDBJ whole genome shotgun (WGS) entry which is preliminary data.</text>
</comment>
<feature type="compositionally biased region" description="Low complexity" evidence="2">
    <location>
        <begin position="326"/>
        <end position="361"/>
    </location>
</feature>
<feature type="coiled-coil region" evidence="1">
    <location>
        <begin position="73"/>
        <end position="121"/>
    </location>
</feature>
<feature type="region of interest" description="Disordered" evidence="2">
    <location>
        <begin position="215"/>
        <end position="367"/>
    </location>
</feature>
<gene>
    <name evidence="3" type="ORF">SmJEL517_g01840</name>
</gene>
<dbReference type="GeneID" id="42003065"/>
<dbReference type="OrthoDB" id="5600217at2759"/>
<dbReference type="AlphaFoldDB" id="A0A507CEG7"/>
<accession>A0A507CEG7</accession>
<sequence>MPITSPSRRTTANDADGLLLNSILSSNGSAKLNASTGSSRQHGETDADIKLKTGLQLIQEAYEYRATHLSSELAQWKAAASNQRQQIHALEAEVSAKDRIIADLERKNDELQRSLAQQVSEKKALALAKNTIQDRYQALKRSASQLESFRKSIVSMVEYGPVLTVDGLDRSFTEAGIEENEVLQHQKSYSPAGSQIDADHVSFLQDQTMRSFDLSAEYSDKPPKSATTTPRSNNLNTNSSGNKARSSPTPQLPPPSILKSYTTSKLPPRIPVDWREVGDTPGKQYTPGKRSEKLQKSTPDRVATPETFTKPPSTSTPNNDDDDDNNNNAMPHHTPSSLTKPSTSKHTTTPSKPPHSTLSSPPSGPSYIDAPTLYKHIRDALLPSEFEEFASNVASFNSSQISADEAVKNIGRIVRDRTLFAQMRTLIYTALAESDKSGLTNNE</sequence>
<proteinExistence type="predicted"/>
<feature type="compositionally biased region" description="Basic and acidic residues" evidence="2">
    <location>
        <begin position="289"/>
        <end position="299"/>
    </location>
</feature>
<evidence type="ECO:0000256" key="1">
    <source>
        <dbReference type="SAM" id="Coils"/>
    </source>
</evidence>
<reference evidence="3 4" key="1">
    <citation type="journal article" date="2019" name="Sci. Rep.">
        <title>Comparative genomics of chytrid fungi reveal insights into the obligate biotrophic and pathogenic lifestyle of Synchytrium endobioticum.</title>
        <authorList>
            <person name="van de Vossenberg B.T.L.H."/>
            <person name="Warris S."/>
            <person name="Nguyen H.D.T."/>
            <person name="van Gent-Pelzer M.P.E."/>
            <person name="Joly D.L."/>
            <person name="van de Geest H.C."/>
            <person name="Bonants P.J.M."/>
            <person name="Smith D.S."/>
            <person name="Levesque C.A."/>
            <person name="van der Lee T.A.J."/>
        </authorList>
    </citation>
    <scope>NUCLEOTIDE SEQUENCE [LARGE SCALE GENOMIC DNA]</scope>
    <source>
        <strain evidence="3 4">JEL517</strain>
    </source>
</reference>
<dbReference type="RefSeq" id="XP_031026288.1">
    <property type="nucleotide sequence ID" value="XM_031167768.1"/>
</dbReference>
<feature type="compositionally biased region" description="Polar residues" evidence="2">
    <location>
        <begin position="225"/>
        <end position="249"/>
    </location>
</feature>
<name>A0A507CEG7_9FUNG</name>
<keyword evidence="1" id="KW-0175">Coiled coil</keyword>